<keyword evidence="5" id="KW-1185">Reference proteome</keyword>
<keyword evidence="2" id="KW-0560">Oxidoreductase</keyword>
<dbReference type="Proteomes" id="UP000679779">
    <property type="component" value="Unassembled WGS sequence"/>
</dbReference>
<evidence type="ECO:0000313" key="4">
    <source>
        <dbReference type="EMBL" id="GIO29598.1"/>
    </source>
</evidence>
<feature type="domain" description="GFO/IDH/MocA-like oxidoreductase" evidence="3">
    <location>
        <begin position="34"/>
        <end position="154"/>
    </location>
</feature>
<name>A0A919XFQ5_9BACL</name>
<comment type="caution">
    <text evidence="4">The sequence shown here is derived from an EMBL/GenBank/DDBJ whole genome shotgun (WGS) entry which is preliminary data.</text>
</comment>
<organism evidence="4 5">
    <name type="scientific">Paenibacillus albilobatus</name>
    <dbReference type="NCBI Taxonomy" id="2716884"/>
    <lineage>
        <taxon>Bacteria</taxon>
        <taxon>Bacillati</taxon>
        <taxon>Bacillota</taxon>
        <taxon>Bacilli</taxon>
        <taxon>Bacillales</taxon>
        <taxon>Paenibacillaceae</taxon>
        <taxon>Paenibacillus</taxon>
    </lineage>
</organism>
<proteinExistence type="inferred from homology"/>
<reference evidence="4" key="1">
    <citation type="submission" date="2021-03" db="EMBL/GenBank/DDBJ databases">
        <title>Antimicrobial resistance genes in bacteria isolated from Japanese honey, and their potential for conferring macrolide and lincosamide resistance in the American foulbrood pathogen Paenibacillus larvae.</title>
        <authorList>
            <person name="Okamoto M."/>
            <person name="Kumagai M."/>
            <person name="Kanamori H."/>
            <person name="Takamatsu D."/>
        </authorList>
    </citation>
    <scope>NUCLEOTIDE SEQUENCE</scope>
    <source>
        <strain evidence="4">J2TS6</strain>
    </source>
</reference>
<dbReference type="SUPFAM" id="SSF55347">
    <property type="entry name" value="Glyceraldehyde-3-phosphate dehydrogenase-like, C-terminal domain"/>
    <property type="match status" value="1"/>
</dbReference>
<dbReference type="PANTHER" id="PTHR43708:SF5">
    <property type="entry name" value="CONSERVED EXPRESSED OXIDOREDUCTASE (EUROFUNG)-RELATED"/>
    <property type="match status" value="1"/>
</dbReference>
<dbReference type="Pfam" id="PF22725">
    <property type="entry name" value="GFO_IDH_MocA_C3"/>
    <property type="match status" value="1"/>
</dbReference>
<evidence type="ECO:0000256" key="2">
    <source>
        <dbReference type="ARBA" id="ARBA00023002"/>
    </source>
</evidence>
<dbReference type="InterPro" id="IPR036291">
    <property type="entry name" value="NAD(P)-bd_dom_sf"/>
</dbReference>
<evidence type="ECO:0000259" key="3">
    <source>
        <dbReference type="Pfam" id="PF22725"/>
    </source>
</evidence>
<sequence length="194" mass="21667">MSANLEQAKEIIQVSEATGRTLSVMQNRRYDANIRALREMIQFGTIGKPGMVNADFFIGPHFGGFRELMDSPLIVDMAIHTFDQARFILGADPVSVYCHEFNPTGSWYQGNAAAICIYEMSDGSVFCYRGSWCAEGASTSWESDWRITGEKGTAIWDGIGALTRKSLLQALIIKKIIHEPIMILIISRKKVIRV</sequence>
<dbReference type="EMBL" id="BORQ01000001">
    <property type="protein sequence ID" value="GIO29598.1"/>
    <property type="molecule type" value="Genomic_DNA"/>
</dbReference>
<dbReference type="Gene3D" id="3.30.360.10">
    <property type="entry name" value="Dihydrodipicolinate Reductase, domain 2"/>
    <property type="match status" value="1"/>
</dbReference>
<dbReference type="InterPro" id="IPR051317">
    <property type="entry name" value="Gfo/Idh/MocA_oxidoreduct"/>
</dbReference>
<gene>
    <name evidence="4" type="ORF">J2TS6_07390</name>
</gene>
<accession>A0A919XFQ5</accession>
<comment type="similarity">
    <text evidence="1">Belongs to the Gfo/Idh/MocA family.</text>
</comment>
<dbReference type="Gene3D" id="3.40.50.720">
    <property type="entry name" value="NAD(P)-binding Rossmann-like Domain"/>
    <property type="match status" value="1"/>
</dbReference>
<dbReference type="InterPro" id="IPR055170">
    <property type="entry name" value="GFO_IDH_MocA-like_dom"/>
</dbReference>
<dbReference type="PANTHER" id="PTHR43708">
    <property type="entry name" value="CONSERVED EXPRESSED OXIDOREDUCTASE (EUROFUNG)"/>
    <property type="match status" value="1"/>
</dbReference>
<dbReference type="SUPFAM" id="SSF51735">
    <property type="entry name" value="NAD(P)-binding Rossmann-fold domains"/>
    <property type="match status" value="1"/>
</dbReference>
<dbReference type="GO" id="GO:0016491">
    <property type="term" value="F:oxidoreductase activity"/>
    <property type="evidence" value="ECO:0007669"/>
    <property type="project" value="UniProtKB-KW"/>
</dbReference>
<evidence type="ECO:0000313" key="5">
    <source>
        <dbReference type="Proteomes" id="UP000679779"/>
    </source>
</evidence>
<protein>
    <recommendedName>
        <fullName evidence="3">GFO/IDH/MocA-like oxidoreductase domain-containing protein</fullName>
    </recommendedName>
</protein>
<evidence type="ECO:0000256" key="1">
    <source>
        <dbReference type="ARBA" id="ARBA00010928"/>
    </source>
</evidence>
<dbReference type="AlphaFoldDB" id="A0A919XFQ5"/>